<protein>
    <recommendedName>
        <fullName evidence="4">Tetratricopeptide repeat protein</fullName>
    </recommendedName>
</protein>
<gene>
    <name evidence="2" type="ORF">AMYX_19830</name>
</gene>
<dbReference type="SUPFAM" id="SSF48452">
    <property type="entry name" value="TPR-like"/>
    <property type="match status" value="1"/>
</dbReference>
<keyword evidence="3" id="KW-1185">Reference proteome</keyword>
<proteinExistence type="predicted"/>
<dbReference type="Proteomes" id="UP000503640">
    <property type="component" value="Unassembled WGS sequence"/>
</dbReference>
<dbReference type="Gene3D" id="1.25.40.10">
    <property type="entry name" value="Tetratricopeptide repeat domain"/>
    <property type="match status" value="1"/>
</dbReference>
<comment type="caution">
    <text evidence="2">The sequence shown here is derived from an EMBL/GenBank/DDBJ whole genome shotgun (WGS) entry which is preliminary data.</text>
</comment>
<dbReference type="RefSeq" id="WP_176064712.1">
    <property type="nucleotide sequence ID" value="NZ_BJTG01000004.1"/>
</dbReference>
<feature type="transmembrane region" description="Helical" evidence="1">
    <location>
        <begin position="27"/>
        <end position="45"/>
    </location>
</feature>
<dbReference type="InterPro" id="IPR011990">
    <property type="entry name" value="TPR-like_helical_dom_sf"/>
</dbReference>
<evidence type="ECO:0000256" key="1">
    <source>
        <dbReference type="SAM" id="Phobius"/>
    </source>
</evidence>
<name>A0A7I9VLF5_9BACT</name>
<keyword evidence="1" id="KW-0472">Membrane</keyword>
<dbReference type="EMBL" id="BJTG01000004">
    <property type="protein sequence ID" value="GEJ57242.1"/>
    <property type="molecule type" value="Genomic_DNA"/>
</dbReference>
<sequence length="239" mass="26514">MYNLLLSLAAGFAVALAIRLAGFGWVAVIVPGVLAAAIAYVALNLRAQKRLSAVVEAAVADAQARRFDRAIQQAKGAFALSRWLFGSEAAVAALIGQFMWWKGEQDGALPYLERAANSQWPARLMLAIARWRKRDLAGMQKVFEDTLKGRGNRKQGLLWCAYAWLLDKENRHEEAVRVLARGVEANASDEKLKSALQAVQNGKKVKIGKLYLEWYNFGVEAPPQMMPPGFRPGRRATYR</sequence>
<reference evidence="3" key="1">
    <citation type="journal article" date="2020" name="Appl. Environ. Microbiol.">
        <title>Diazotrophic Anaeromyxobacter Isolates from Soils.</title>
        <authorList>
            <person name="Masuda Y."/>
            <person name="Yamanaka H."/>
            <person name="Xu Z.X."/>
            <person name="Shiratori Y."/>
            <person name="Aono T."/>
            <person name="Amachi S."/>
            <person name="Senoo K."/>
            <person name="Itoh H."/>
        </authorList>
    </citation>
    <scope>NUCLEOTIDE SEQUENCE [LARGE SCALE GENOMIC DNA]</scope>
    <source>
        <strain evidence="3">R267</strain>
    </source>
</reference>
<organism evidence="2 3">
    <name type="scientific">Anaeromyxobacter diazotrophicus</name>
    <dbReference type="NCBI Taxonomy" id="2590199"/>
    <lineage>
        <taxon>Bacteria</taxon>
        <taxon>Pseudomonadati</taxon>
        <taxon>Myxococcota</taxon>
        <taxon>Myxococcia</taxon>
        <taxon>Myxococcales</taxon>
        <taxon>Cystobacterineae</taxon>
        <taxon>Anaeromyxobacteraceae</taxon>
        <taxon>Anaeromyxobacter</taxon>
    </lineage>
</organism>
<dbReference type="AlphaFoldDB" id="A0A7I9VLF5"/>
<evidence type="ECO:0000313" key="3">
    <source>
        <dbReference type="Proteomes" id="UP000503640"/>
    </source>
</evidence>
<evidence type="ECO:0000313" key="2">
    <source>
        <dbReference type="EMBL" id="GEJ57242.1"/>
    </source>
</evidence>
<keyword evidence="1" id="KW-0812">Transmembrane</keyword>
<keyword evidence="1" id="KW-1133">Transmembrane helix</keyword>
<accession>A0A7I9VLF5</accession>
<evidence type="ECO:0008006" key="4">
    <source>
        <dbReference type="Google" id="ProtNLM"/>
    </source>
</evidence>